<feature type="domain" description="GHMP kinase C-terminal" evidence="7">
    <location>
        <begin position="301"/>
        <end position="375"/>
    </location>
</feature>
<evidence type="ECO:0000256" key="4">
    <source>
        <dbReference type="ARBA" id="ARBA00022840"/>
    </source>
</evidence>
<evidence type="ECO:0000256" key="3">
    <source>
        <dbReference type="ARBA" id="ARBA00022777"/>
    </source>
</evidence>
<dbReference type="PATRIC" id="fig|1291379.3.peg.1653"/>
<evidence type="ECO:0000313" key="10">
    <source>
        <dbReference type="Proteomes" id="UP000015620"/>
    </source>
</evidence>
<dbReference type="Pfam" id="PF10509">
    <property type="entry name" value="GalKase_gal_bdg"/>
    <property type="match status" value="1"/>
</dbReference>
<dbReference type="Pfam" id="PF00288">
    <property type="entry name" value="GHMP_kinases_N"/>
    <property type="match status" value="1"/>
</dbReference>
<dbReference type="EMBL" id="CP004120">
    <property type="protein sequence ID" value="AGT44156.1"/>
    <property type="molecule type" value="Genomic_DNA"/>
</dbReference>
<keyword evidence="3 9" id="KW-0808">Transferase</keyword>
<dbReference type="KEGG" id="tped:TPE_1674"/>
<dbReference type="Proteomes" id="UP000015620">
    <property type="component" value="Chromosome"/>
</dbReference>
<keyword evidence="10" id="KW-1185">Reference proteome</keyword>
<sequence>MHKFSIYLNIFLEKNQDNEYYISMQKIVTFHIDEYGDEPEACAAAPGRFHLLGEHTWFAQGNTLSMAINHYLYVCASRRSDNNFRLFSISLNERKKISSSGLRYKKEDRWANSVKAVIAAFIDSGYPISGLNFTILSEIPSDAGLGTPNALKTAVALILRKLFAPKLSKNDLVDILEHANTQHLNTYPHRADILCALFAKANHCVRTDHRKKTAEIYPFPIEGHSIILTDSRVPRIIAREELGARLDECIDAYELVKKQPDMPKDMSQLTEKMLEELDIPESVRRRVTYIIRESLSVDDAVDSLKRNDNVMLSRILNRSHEGLRDRFEISCPELDWIVKRSLEFIEPSSTNVVCARMTGKGFGGCTYTIISEKDALTYTEKLDDYERIFGFKPLLYKARPTGCARIF</sequence>
<dbReference type="PANTHER" id="PTHR10457:SF7">
    <property type="entry name" value="GALACTOKINASE-RELATED"/>
    <property type="match status" value="1"/>
</dbReference>
<dbReference type="GO" id="GO:0005524">
    <property type="term" value="F:ATP binding"/>
    <property type="evidence" value="ECO:0007669"/>
    <property type="project" value="UniProtKB-KW"/>
</dbReference>
<keyword evidence="4" id="KW-0067">ATP-binding</keyword>
<feature type="domain" description="GHMP kinase N-terminal" evidence="6">
    <location>
        <begin position="112"/>
        <end position="198"/>
    </location>
</feature>
<dbReference type="GO" id="GO:0005829">
    <property type="term" value="C:cytosol"/>
    <property type="evidence" value="ECO:0007669"/>
    <property type="project" value="TreeGrafter"/>
</dbReference>
<evidence type="ECO:0000259" key="8">
    <source>
        <dbReference type="Pfam" id="PF10509"/>
    </source>
</evidence>
<dbReference type="PRINTS" id="PR00959">
    <property type="entry name" value="MEVGALKINASE"/>
</dbReference>
<organism evidence="9 10">
    <name type="scientific">Treponema pedis str. T A4</name>
    <dbReference type="NCBI Taxonomy" id="1291379"/>
    <lineage>
        <taxon>Bacteria</taxon>
        <taxon>Pseudomonadati</taxon>
        <taxon>Spirochaetota</taxon>
        <taxon>Spirochaetia</taxon>
        <taxon>Spirochaetales</taxon>
        <taxon>Treponemataceae</taxon>
        <taxon>Treponema</taxon>
    </lineage>
</organism>
<protein>
    <submittedName>
        <fullName evidence="9">Galactokinase</fullName>
    </submittedName>
</protein>
<keyword evidence="2" id="KW-0547">Nucleotide-binding</keyword>
<dbReference type="InterPro" id="IPR036554">
    <property type="entry name" value="GHMP_kinase_C_sf"/>
</dbReference>
<keyword evidence="5" id="KW-0119">Carbohydrate metabolism</keyword>
<evidence type="ECO:0000256" key="2">
    <source>
        <dbReference type="ARBA" id="ARBA00022741"/>
    </source>
</evidence>
<feature type="domain" description="Galactokinase N-terminal" evidence="8">
    <location>
        <begin position="31"/>
        <end position="78"/>
    </location>
</feature>
<dbReference type="InterPro" id="IPR013750">
    <property type="entry name" value="GHMP_kinase_C_dom"/>
</dbReference>
<evidence type="ECO:0000259" key="7">
    <source>
        <dbReference type="Pfam" id="PF08544"/>
    </source>
</evidence>
<dbReference type="Gene3D" id="3.30.70.890">
    <property type="entry name" value="GHMP kinase, C-terminal domain"/>
    <property type="match status" value="1"/>
</dbReference>
<evidence type="ECO:0000259" key="6">
    <source>
        <dbReference type="Pfam" id="PF00288"/>
    </source>
</evidence>
<dbReference type="GO" id="GO:0006012">
    <property type="term" value="P:galactose metabolic process"/>
    <property type="evidence" value="ECO:0007669"/>
    <property type="project" value="UniProtKB-KW"/>
</dbReference>
<dbReference type="PIRSF" id="PIRSF000530">
    <property type="entry name" value="Galactokinase"/>
    <property type="match status" value="1"/>
</dbReference>
<keyword evidence="5" id="KW-0299">Galactose metabolism</keyword>
<dbReference type="InterPro" id="IPR020568">
    <property type="entry name" value="Ribosomal_Su5_D2-typ_SF"/>
</dbReference>
<dbReference type="AlphaFoldDB" id="S6A474"/>
<keyword evidence="3 9" id="KW-0418">Kinase</keyword>
<dbReference type="SUPFAM" id="SSF55060">
    <property type="entry name" value="GHMP Kinase, C-terminal domain"/>
    <property type="match status" value="1"/>
</dbReference>
<dbReference type="PANTHER" id="PTHR10457">
    <property type="entry name" value="MEVALONATE KINASE/GALACTOKINASE"/>
    <property type="match status" value="1"/>
</dbReference>
<accession>S6A474</accession>
<name>S6A474_9SPIR</name>
<dbReference type="InterPro" id="IPR014721">
    <property type="entry name" value="Ribsml_uS5_D2-typ_fold_subgr"/>
</dbReference>
<dbReference type="InterPro" id="IPR019539">
    <property type="entry name" value="GalKase_N"/>
</dbReference>
<evidence type="ECO:0000256" key="1">
    <source>
        <dbReference type="ARBA" id="ARBA00006566"/>
    </source>
</evidence>
<dbReference type="HOGENOM" id="CLU_017814_2_1_12"/>
<dbReference type="SUPFAM" id="SSF54211">
    <property type="entry name" value="Ribosomal protein S5 domain 2-like"/>
    <property type="match status" value="1"/>
</dbReference>
<dbReference type="PRINTS" id="PR00473">
    <property type="entry name" value="GALCTOKINASE"/>
</dbReference>
<dbReference type="Gene3D" id="3.30.230.10">
    <property type="match status" value="1"/>
</dbReference>
<reference evidence="9 10" key="1">
    <citation type="journal article" date="2013" name="PLoS ONE">
        <title>Genome-Wide Relatedness of Treponema pedis, from Gingiva and Necrotic Skin Lesions of Pigs, with the Human Oral Pathogen Treponema denticola.</title>
        <authorList>
            <person name="Svartstrom O."/>
            <person name="Mushtaq M."/>
            <person name="Pringle M."/>
            <person name="Segerman B."/>
        </authorList>
    </citation>
    <scope>NUCLEOTIDE SEQUENCE [LARGE SCALE GENOMIC DNA]</scope>
    <source>
        <strain evidence="9">T A4</strain>
    </source>
</reference>
<dbReference type="GO" id="GO:0004335">
    <property type="term" value="F:galactokinase activity"/>
    <property type="evidence" value="ECO:0007669"/>
    <property type="project" value="InterPro"/>
</dbReference>
<dbReference type="InterPro" id="IPR006204">
    <property type="entry name" value="GHMP_kinase_N_dom"/>
</dbReference>
<dbReference type="InterPro" id="IPR006206">
    <property type="entry name" value="Mevalonate/galactokinase"/>
</dbReference>
<dbReference type="InterPro" id="IPR000705">
    <property type="entry name" value="Galactokinase"/>
</dbReference>
<proteinExistence type="inferred from homology"/>
<dbReference type="STRING" id="1291379.TPE_1674"/>
<evidence type="ECO:0000256" key="5">
    <source>
        <dbReference type="ARBA" id="ARBA00023144"/>
    </source>
</evidence>
<dbReference type="Pfam" id="PF08544">
    <property type="entry name" value="GHMP_kinases_C"/>
    <property type="match status" value="1"/>
</dbReference>
<evidence type="ECO:0000313" key="9">
    <source>
        <dbReference type="EMBL" id="AGT44156.1"/>
    </source>
</evidence>
<comment type="similarity">
    <text evidence="1">Belongs to the GHMP kinase family. GalK subfamily.</text>
</comment>
<gene>
    <name evidence="9" type="ORF">TPE_1674</name>
</gene>